<evidence type="ECO:0000313" key="3">
    <source>
        <dbReference type="Proteomes" id="UP001054837"/>
    </source>
</evidence>
<evidence type="ECO:0000313" key="2">
    <source>
        <dbReference type="EMBL" id="GIX91926.1"/>
    </source>
</evidence>
<accession>A0AAV4P6W5</accession>
<organism evidence="2 3">
    <name type="scientific">Caerostris darwini</name>
    <dbReference type="NCBI Taxonomy" id="1538125"/>
    <lineage>
        <taxon>Eukaryota</taxon>
        <taxon>Metazoa</taxon>
        <taxon>Ecdysozoa</taxon>
        <taxon>Arthropoda</taxon>
        <taxon>Chelicerata</taxon>
        <taxon>Arachnida</taxon>
        <taxon>Araneae</taxon>
        <taxon>Araneomorphae</taxon>
        <taxon>Entelegynae</taxon>
        <taxon>Araneoidea</taxon>
        <taxon>Araneidae</taxon>
        <taxon>Caerostris</taxon>
    </lineage>
</organism>
<keyword evidence="3" id="KW-1185">Reference proteome</keyword>
<feature type="compositionally biased region" description="Polar residues" evidence="1">
    <location>
        <begin position="25"/>
        <end position="43"/>
    </location>
</feature>
<sequence>MLITKKNPAHIPAFPFLVMMKNTTGNRPSSVAQTKWNSTQNIRNRTKQRLPAGFSSENKSMPIKLQTTSTEYVIKKNKKKHERKWLKHEQLGTESNAEATERNL</sequence>
<feature type="region of interest" description="Disordered" evidence="1">
    <location>
        <begin position="80"/>
        <end position="104"/>
    </location>
</feature>
<dbReference type="AlphaFoldDB" id="A0AAV4P6W5"/>
<protein>
    <submittedName>
        <fullName evidence="2">Uncharacterized protein</fullName>
    </submittedName>
</protein>
<reference evidence="2 3" key="1">
    <citation type="submission" date="2021-06" db="EMBL/GenBank/DDBJ databases">
        <title>Caerostris darwini draft genome.</title>
        <authorList>
            <person name="Kono N."/>
            <person name="Arakawa K."/>
        </authorList>
    </citation>
    <scope>NUCLEOTIDE SEQUENCE [LARGE SCALE GENOMIC DNA]</scope>
</reference>
<evidence type="ECO:0000256" key="1">
    <source>
        <dbReference type="SAM" id="MobiDB-lite"/>
    </source>
</evidence>
<gene>
    <name evidence="2" type="ORF">CDAR_399671</name>
</gene>
<feature type="region of interest" description="Disordered" evidence="1">
    <location>
        <begin position="25"/>
        <end position="62"/>
    </location>
</feature>
<dbReference type="Proteomes" id="UP001054837">
    <property type="component" value="Unassembled WGS sequence"/>
</dbReference>
<proteinExistence type="predicted"/>
<name>A0AAV4P6W5_9ARAC</name>
<dbReference type="EMBL" id="BPLQ01002346">
    <property type="protein sequence ID" value="GIX91926.1"/>
    <property type="molecule type" value="Genomic_DNA"/>
</dbReference>
<comment type="caution">
    <text evidence="2">The sequence shown here is derived from an EMBL/GenBank/DDBJ whole genome shotgun (WGS) entry which is preliminary data.</text>
</comment>